<protein>
    <recommendedName>
        <fullName evidence="4">Glycosyltransferase</fullName>
        <ecNumber evidence="4">2.4.1.-</ecNumber>
    </recommendedName>
</protein>
<accession>A0A8T0GL59</accession>
<comment type="caution">
    <text evidence="5">The sequence shown here is derived from an EMBL/GenBank/DDBJ whole genome shotgun (WGS) entry which is preliminary data.</text>
</comment>
<dbReference type="PANTHER" id="PTHR48045">
    <property type="entry name" value="UDP-GLYCOSYLTRANSFERASE 72B1"/>
    <property type="match status" value="1"/>
</dbReference>
<dbReference type="GO" id="GO:0008194">
    <property type="term" value="F:UDP-glycosyltransferase activity"/>
    <property type="evidence" value="ECO:0007669"/>
    <property type="project" value="InterPro"/>
</dbReference>
<comment type="similarity">
    <text evidence="1 3">Belongs to the UDP-glycosyltransferase family.</text>
</comment>
<evidence type="ECO:0000256" key="1">
    <source>
        <dbReference type="ARBA" id="ARBA00009995"/>
    </source>
</evidence>
<dbReference type="Pfam" id="PF00201">
    <property type="entry name" value="UDPGT"/>
    <property type="match status" value="1"/>
</dbReference>
<dbReference type="CDD" id="cd03784">
    <property type="entry name" value="GT1_Gtf-like"/>
    <property type="match status" value="1"/>
</dbReference>
<dbReference type="EMBL" id="CM026431">
    <property type="protein sequence ID" value="KAG0558974.1"/>
    <property type="molecule type" value="Genomic_DNA"/>
</dbReference>
<evidence type="ECO:0000313" key="6">
    <source>
        <dbReference type="Proteomes" id="UP000822688"/>
    </source>
</evidence>
<evidence type="ECO:0000256" key="3">
    <source>
        <dbReference type="RuleBase" id="RU003718"/>
    </source>
</evidence>
<reference evidence="5" key="1">
    <citation type="submission" date="2020-06" db="EMBL/GenBank/DDBJ databases">
        <title>WGS assembly of Ceratodon purpureus strain R40.</title>
        <authorList>
            <person name="Carey S.B."/>
            <person name="Jenkins J."/>
            <person name="Shu S."/>
            <person name="Lovell J.T."/>
            <person name="Sreedasyam A."/>
            <person name="Maumus F."/>
            <person name="Tiley G.P."/>
            <person name="Fernandez-Pozo N."/>
            <person name="Barry K."/>
            <person name="Chen C."/>
            <person name="Wang M."/>
            <person name="Lipzen A."/>
            <person name="Daum C."/>
            <person name="Saski C.A."/>
            <person name="Payton A.C."/>
            <person name="Mcbreen J.C."/>
            <person name="Conrad R.E."/>
            <person name="Kollar L.M."/>
            <person name="Olsson S."/>
            <person name="Huttunen S."/>
            <person name="Landis J.B."/>
            <person name="Wickett N.J."/>
            <person name="Johnson M.G."/>
            <person name="Rensing S.A."/>
            <person name="Grimwood J."/>
            <person name="Schmutz J."/>
            <person name="Mcdaniel S.F."/>
        </authorList>
    </citation>
    <scope>NUCLEOTIDE SEQUENCE</scope>
    <source>
        <strain evidence="5">R40</strain>
    </source>
</reference>
<dbReference type="Proteomes" id="UP000822688">
    <property type="component" value="Chromosome 10"/>
</dbReference>
<dbReference type="EC" id="2.4.1.-" evidence="4"/>
<dbReference type="Gene3D" id="3.40.50.2000">
    <property type="entry name" value="Glycogen Phosphorylase B"/>
    <property type="match status" value="2"/>
</dbReference>
<evidence type="ECO:0000313" key="5">
    <source>
        <dbReference type="EMBL" id="KAG0558974.1"/>
    </source>
</evidence>
<keyword evidence="3" id="KW-0328">Glycosyltransferase</keyword>
<evidence type="ECO:0000256" key="2">
    <source>
        <dbReference type="ARBA" id="ARBA00022679"/>
    </source>
</evidence>
<name>A0A8T0GL59_CERPU</name>
<keyword evidence="6" id="KW-1185">Reference proteome</keyword>
<dbReference type="PROSITE" id="PS00375">
    <property type="entry name" value="UDPGT"/>
    <property type="match status" value="1"/>
</dbReference>
<dbReference type="AlphaFoldDB" id="A0A8T0GL59"/>
<proteinExistence type="inferred from homology"/>
<organism evidence="5 6">
    <name type="scientific">Ceratodon purpureus</name>
    <name type="common">Fire moss</name>
    <name type="synonym">Dicranum purpureum</name>
    <dbReference type="NCBI Taxonomy" id="3225"/>
    <lineage>
        <taxon>Eukaryota</taxon>
        <taxon>Viridiplantae</taxon>
        <taxon>Streptophyta</taxon>
        <taxon>Embryophyta</taxon>
        <taxon>Bryophyta</taxon>
        <taxon>Bryophytina</taxon>
        <taxon>Bryopsida</taxon>
        <taxon>Dicranidae</taxon>
        <taxon>Pseudoditrichales</taxon>
        <taxon>Ditrichaceae</taxon>
        <taxon>Ceratodon</taxon>
    </lineage>
</organism>
<dbReference type="PANTHER" id="PTHR48045:SF31">
    <property type="entry name" value="UDP-GLYCOSYLTRANSFERASE 76B1-LIKE"/>
    <property type="match status" value="1"/>
</dbReference>
<dbReference type="FunFam" id="3.40.50.2000:FF:000056">
    <property type="entry name" value="Glycosyltransferase"/>
    <property type="match status" value="1"/>
</dbReference>
<dbReference type="SUPFAM" id="SSF53756">
    <property type="entry name" value="UDP-Glycosyltransferase/glycogen phosphorylase"/>
    <property type="match status" value="1"/>
</dbReference>
<dbReference type="InterPro" id="IPR002213">
    <property type="entry name" value="UDP_glucos_trans"/>
</dbReference>
<sequence>MMDATAHVVVVPSTSSGHAIPFLQFARRLAAAGIVTTVVTSDRHVLELEKLVGSADRTAQGEPLRLLGLRDKQAHLSHEEWTRQVREVPEVREAVIRLLQEAVTDVASLQSRQLRGVPPAAPPACVVHDMFAPWAQGAAVKLHIGKHLFYVSSASLLSLALQSNRLFREGRTPITRETRDVVFSDIPGLPPISALDFPHTYLMAPVYDWFRKYHLTFQNADVILVNTFYDLEKPVLDALRNQVLGASDIQAGSIFEIGPLLPDSYVNDDTMEQEAEERDPCILWLNKQAPQSVLYVSFGSWAILSAPQLLELALGLEASGCSFLWVVRPPNATDNISAASGSSSDSVVEYLPPGFEERVKGRGMCYSGWAPQMRILKHSAVSGFLSHCGWNSILETLSAGVPVLAWPMIAEQHLNRRFLVDVVKVAIDLEANAYTKEELEGDEVRPVCFVSKQEIEKKVRILMYDAEGHFVRQNTKNLRVKAREANAPGGPSRRNFETYVRHLRDNAH</sequence>
<keyword evidence="2 3" id="KW-0808">Transferase</keyword>
<evidence type="ECO:0000256" key="4">
    <source>
        <dbReference type="RuleBase" id="RU362057"/>
    </source>
</evidence>
<gene>
    <name evidence="5" type="ORF">KC19_10G069100</name>
</gene>
<dbReference type="InterPro" id="IPR035595">
    <property type="entry name" value="UDP_glycos_trans_CS"/>
</dbReference>